<gene>
    <name evidence="3" type="ORF">FC32_GL000005</name>
</gene>
<name>A0A0R1U851_9LACO</name>
<dbReference type="EMBL" id="AZFT01000001">
    <property type="protein sequence ID" value="KRL87443.1"/>
    <property type="molecule type" value="Genomic_DNA"/>
</dbReference>
<dbReference type="RefSeq" id="WP_025087152.1">
    <property type="nucleotide sequence ID" value="NZ_AZFT01000001.1"/>
</dbReference>
<keyword evidence="1" id="KW-0472">Membrane</keyword>
<dbReference type="Pfam" id="PF01757">
    <property type="entry name" value="Acyl_transf_3"/>
    <property type="match status" value="1"/>
</dbReference>
<feature type="transmembrane region" description="Helical" evidence="1">
    <location>
        <begin position="152"/>
        <end position="174"/>
    </location>
</feature>
<dbReference type="OrthoDB" id="9816377at2"/>
<feature type="transmembrane region" description="Helical" evidence="1">
    <location>
        <begin position="209"/>
        <end position="231"/>
    </location>
</feature>
<evidence type="ECO:0000313" key="4">
    <source>
        <dbReference type="Proteomes" id="UP000051324"/>
    </source>
</evidence>
<comment type="caution">
    <text evidence="3">The sequence shown here is derived from an EMBL/GenBank/DDBJ whole genome shotgun (WGS) entry which is preliminary data.</text>
</comment>
<evidence type="ECO:0000256" key="1">
    <source>
        <dbReference type="SAM" id="Phobius"/>
    </source>
</evidence>
<dbReference type="GO" id="GO:0016747">
    <property type="term" value="F:acyltransferase activity, transferring groups other than amino-acyl groups"/>
    <property type="evidence" value="ECO:0007669"/>
    <property type="project" value="InterPro"/>
</dbReference>
<reference evidence="3 4" key="1">
    <citation type="journal article" date="2015" name="Genome Announc.">
        <title>Expanding the biotechnology potential of lactobacilli through comparative genomics of 213 strains and associated genera.</title>
        <authorList>
            <person name="Sun Z."/>
            <person name="Harris H.M."/>
            <person name="McCann A."/>
            <person name="Guo C."/>
            <person name="Argimon S."/>
            <person name="Zhang W."/>
            <person name="Yang X."/>
            <person name="Jeffery I.B."/>
            <person name="Cooney J.C."/>
            <person name="Kagawa T.F."/>
            <person name="Liu W."/>
            <person name="Song Y."/>
            <person name="Salvetti E."/>
            <person name="Wrobel A."/>
            <person name="Rasinkangas P."/>
            <person name="Parkhill J."/>
            <person name="Rea M.C."/>
            <person name="O'Sullivan O."/>
            <person name="Ritari J."/>
            <person name="Douillard F.P."/>
            <person name="Paul Ross R."/>
            <person name="Yang R."/>
            <person name="Briner A.E."/>
            <person name="Felis G.E."/>
            <person name="de Vos W.M."/>
            <person name="Barrangou R."/>
            <person name="Klaenhammer T.R."/>
            <person name="Caufield P.W."/>
            <person name="Cui Y."/>
            <person name="Zhang H."/>
            <person name="O'Toole P.W."/>
        </authorList>
    </citation>
    <scope>NUCLEOTIDE SEQUENCE [LARGE SCALE GENOMIC DNA]</scope>
    <source>
        <strain evidence="3 4">DSM 16634</strain>
    </source>
</reference>
<feature type="domain" description="Acyltransferase 3" evidence="2">
    <location>
        <begin position="8"/>
        <end position="330"/>
    </location>
</feature>
<feature type="transmembrane region" description="Helical" evidence="1">
    <location>
        <begin position="51"/>
        <end position="72"/>
    </location>
</feature>
<dbReference type="InterPro" id="IPR002656">
    <property type="entry name" value="Acyl_transf_3_dom"/>
</dbReference>
<accession>A0A0R1U851</accession>
<feature type="transmembrane region" description="Helical" evidence="1">
    <location>
        <begin position="84"/>
        <end position="102"/>
    </location>
</feature>
<proteinExistence type="predicted"/>
<feature type="transmembrane region" description="Helical" evidence="1">
    <location>
        <begin position="316"/>
        <end position="337"/>
    </location>
</feature>
<keyword evidence="1" id="KW-0812">Transmembrane</keyword>
<protein>
    <recommendedName>
        <fullName evidence="2">Acyltransferase 3 domain-containing protein</fullName>
    </recommendedName>
</protein>
<sequence length="368" mass="42060">MGKERNSNFELLRIVCMFFIVLHHFSIHGIATNGNFVAFKGSFGNLFVAELLASLGKPAVMIFVFISGFYLINSKFKLKRILNLLWKVFTYSVLILLLVWLLQIGNLSLKNIVVSFLPTSYGAYWFITDYVILSLFVPFINKFILSSDRRFFEMFILTLWLVSSLIPTFLAKSALSNNELLLFLLFYSVGAYIRLYITDRVELKKFAKYFTLIGSLALFGGIVVLNILSLISSRNIFSRSAMHLTTIDSTVALIFAIGVFLYFTSRPKFSSAIINVISASSLAVYIISDNPLLRGVIWQSIFYVNVNSQTMNPWMLLLYGLMSTTLIYIFCTIIDIIKLKVLDTWLNPIKLLNENTVDNLYKKFIVHK</sequence>
<dbReference type="AlphaFoldDB" id="A0A0R1U851"/>
<evidence type="ECO:0000313" key="3">
    <source>
        <dbReference type="EMBL" id="KRL87443.1"/>
    </source>
</evidence>
<dbReference type="STRING" id="1423724.FC32_GL000005"/>
<dbReference type="Proteomes" id="UP000051324">
    <property type="component" value="Unassembled WGS sequence"/>
</dbReference>
<organism evidence="3 4">
    <name type="scientific">Ligilactobacillus apodemi DSM 16634 = JCM 16172</name>
    <dbReference type="NCBI Taxonomy" id="1423724"/>
    <lineage>
        <taxon>Bacteria</taxon>
        <taxon>Bacillati</taxon>
        <taxon>Bacillota</taxon>
        <taxon>Bacilli</taxon>
        <taxon>Lactobacillales</taxon>
        <taxon>Lactobacillaceae</taxon>
        <taxon>Ligilactobacillus</taxon>
    </lineage>
</organism>
<evidence type="ECO:0000259" key="2">
    <source>
        <dbReference type="Pfam" id="PF01757"/>
    </source>
</evidence>
<keyword evidence="1" id="KW-1133">Transmembrane helix</keyword>
<keyword evidence="4" id="KW-1185">Reference proteome</keyword>
<feature type="transmembrane region" description="Helical" evidence="1">
    <location>
        <begin position="12"/>
        <end position="31"/>
    </location>
</feature>
<feature type="transmembrane region" description="Helical" evidence="1">
    <location>
        <begin position="243"/>
        <end position="262"/>
    </location>
</feature>
<feature type="transmembrane region" description="Helical" evidence="1">
    <location>
        <begin position="122"/>
        <end position="140"/>
    </location>
</feature>
<dbReference type="PATRIC" id="fig|1423724.4.peg.6"/>
<feature type="transmembrane region" description="Helical" evidence="1">
    <location>
        <begin position="180"/>
        <end position="197"/>
    </location>
</feature>